<dbReference type="Pfam" id="PF02626">
    <property type="entry name" value="CT_A_B"/>
    <property type="match status" value="1"/>
</dbReference>
<evidence type="ECO:0000313" key="6">
    <source>
        <dbReference type="Proteomes" id="UP000586827"/>
    </source>
</evidence>
<evidence type="ECO:0000256" key="3">
    <source>
        <dbReference type="ARBA" id="ARBA00022840"/>
    </source>
</evidence>
<dbReference type="InterPro" id="IPR003778">
    <property type="entry name" value="CT_A_B"/>
</dbReference>
<evidence type="ECO:0000259" key="4">
    <source>
        <dbReference type="SMART" id="SM00797"/>
    </source>
</evidence>
<organism evidence="5 6">
    <name type="scientific">Nocardia uniformis</name>
    <dbReference type="NCBI Taxonomy" id="53432"/>
    <lineage>
        <taxon>Bacteria</taxon>
        <taxon>Bacillati</taxon>
        <taxon>Actinomycetota</taxon>
        <taxon>Actinomycetes</taxon>
        <taxon>Mycobacteriales</taxon>
        <taxon>Nocardiaceae</taxon>
        <taxon>Nocardia</taxon>
    </lineage>
</organism>
<accession>A0A849CER7</accession>
<keyword evidence="6" id="KW-1185">Reference proteome</keyword>
<dbReference type="SUPFAM" id="SSF50891">
    <property type="entry name" value="Cyclophilin-like"/>
    <property type="match status" value="1"/>
</dbReference>
<keyword evidence="2" id="KW-0378">Hydrolase</keyword>
<feature type="domain" description="Carboxyltransferase" evidence="4">
    <location>
        <begin position="116"/>
        <end position="377"/>
    </location>
</feature>
<dbReference type="AlphaFoldDB" id="A0A849CER7"/>
<dbReference type="GO" id="GO:0005524">
    <property type="term" value="F:ATP binding"/>
    <property type="evidence" value="ECO:0007669"/>
    <property type="project" value="UniProtKB-KW"/>
</dbReference>
<comment type="caution">
    <text evidence="5">The sequence shown here is derived from an EMBL/GenBank/DDBJ whole genome shotgun (WGS) entry which is preliminary data.</text>
</comment>
<keyword evidence="5" id="KW-0808">Transferase</keyword>
<dbReference type="PANTHER" id="PTHR43309:SF3">
    <property type="entry name" value="5-OXOPROLINASE SUBUNIT C"/>
    <property type="match status" value="1"/>
</dbReference>
<dbReference type="EMBL" id="JABELX010000012">
    <property type="protein sequence ID" value="NNH73909.1"/>
    <property type="molecule type" value="Genomic_DNA"/>
</dbReference>
<reference evidence="5 6" key="1">
    <citation type="submission" date="2020-05" db="EMBL/GenBank/DDBJ databases">
        <title>MicrobeNet Type strains.</title>
        <authorList>
            <person name="Nicholson A.C."/>
        </authorList>
    </citation>
    <scope>NUCLEOTIDE SEQUENCE [LARGE SCALE GENOMIC DNA]</scope>
    <source>
        <strain evidence="5 6">JCM 3224</strain>
    </source>
</reference>
<dbReference type="NCBIfam" id="TIGR00724">
    <property type="entry name" value="urea_amlyse_rel"/>
    <property type="match status" value="1"/>
</dbReference>
<evidence type="ECO:0000313" key="5">
    <source>
        <dbReference type="EMBL" id="NNH73909.1"/>
    </source>
</evidence>
<dbReference type="GO" id="GO:0016740">
    <property type="term" value="F:transferase activity"/>
    <property type="evidence" value="ECO:0007669"/>
    <property type="project" value="UniProtKB-KW"/>
</dbReference>
<name>A0A849CER7_9NOCA</name>
<proteinExistence type="predicted"/>
<evidence type="ECO:0000256" key="2">
    <source>
        <dbReference type="ARBA" id="ARBA00022801"/>
    </source>
</evidence>
<dbReference type="GO" id="GO:0016787">
    <property type="term" value="F:hydrolase activity"/>
    <property type="evidence" value="ECO:0007669"/>
    <property type="project" value="UniProtKB-KW"/>
</dbReference>
<dbReference type="SMART" id="SM00797">
    <property type="entry name" value="AHS2"/>
    <property type="match status" value="1"/>
</dbReference>
<dbReference type="InterPro" id="IPR029000">
    <property type="entry name" value="Cyclophilin-like_dom_sf"/>
</dbReference>
<protein>
    <submittedName>
        <fullName evidence="5">Biotin-dependent carboxyltransferase family protein</fullName>
    </submittedName>
</protein>
<dbReference type="InterPro" id="IPR052708">
    <property type="entry name" value="PxpC"/>
</dbReference>
<keyword evidence="3" id="KW-0067">ATP-binding</keyword>
<evidence type="ECO:0000256" key="1">
    <source>
        <dbReference type="ARBA" id="ARBA00022741"/>
    </source>
</evidence>
<dbReference type="Proteomes" id="UP000586827">
    <property type="component" value="Unassembled WGS sequence"/>
</dbReference>
<gene>
    <name evidence="5" type="ORF">HLB23_29325</name>
</gene>
<dbReference type="Gene3D" id="2.40.100.10">
    <property type="entry name" value="Cyclophilin-like"/>
    <property type="match status" value="1"/>
</dbReference>
<dbReference type="PANTHER" id="PTHR43309">
    <property type="entry name" value="5-OXOPROLINASE SUBUNIT C"/>
    <property type="match status" value="1"/>
</dbReference>
<keyword evidence="1" id="KW-0547">Nucleotide-binding</keyword>
<sequence length="377" mass="39805">MALRLRRIRPRIRLSGIPGRSAVGPPPYPVPHRHPAGCGRPGGWLLGGLPAPQPRWLAADRHHRAARVGCAPRPARPCSRRYPGAFHDCRAGNVIRVERVGPLATIQDLGRPGWFDSGVGISGAADRAALRLANRLVGNPEGAAGIEVLLGGLELSAQRHLTLAVTGAPAPAFVDDRPVGPASVLELEEGQHLRLGLAGTGLRSYVAVRGGIDIAPVLGSRSRDTMSGIGPDPLRPGDVLPVGSPPRTYPIVDVAPVPPPGGAPLTIRALLGPRDDWFTDPGALFAGEWMVSSDTDRVGARLDRRIGPPLERRIQDELPTEGVALGSIQVPPSGQPVVFLADHPITGGYPVVAVVIDADVDAMAQARPGQTVRFRRY</sequence>